<dbReference type="AlphaFoldDB" id="A0A8K0A3G2"/>
<dbReference type="EMBL" id="OV696691">
    <property type="protein sequence ID" value="CAH1266840.1"/>
    <property type="molecule type" value="Genomic_DNA"/>
</dbReference>
<reference evidence="1" key="1">
    <citation type="submission" date="2022-01" db="EMBL/GenBank/DDBJ databases">
        <authorList>
            <person name="Braso-Vives M."/>
        </authorList>
    </citation>
    <scope>NUCLEOTIDE SEQUENCE</scope>
</reference>
<name>A0A8K0A3G2_BRALA</name>
<keyword evidence="2" id="KW-1185">Reference proteome</keyword>
<protein>
    <submittedName>
        <fullName evidence="1">Hypp3587 protein</fullName>
    </submittedName>
</protein>
<gene>
    <name evidence="1" type="primary">Hypp3587</name>
    <name evidence="1" type="ORF">BLAG_LOCUS20357</name>
</gene>
<dbReference type="Proteomes" id="UP000838412">
    <property type="component" value="Chromosome 6"/>
</dbReference>
<evidence type="ECO:0000313" key="1">
    <source>
        <dbReference type="EMBL" id="CAH1266840.1"/>
    </source>
</evidence>
<accession>A0A8K0A3G2</accession>
<evidence type="ECO:0000313" key="2">
    <source>
        <dbReference type="Proteomes" id="UP000838412"/>
    </source>
</evidence>
<proteinExistence type="predicted"/>
<organism evidence="1 2">
    <name type="scientific">Branchiostoma lanceolatum</name>
    <name type="common">Common lancelet</name>
    <name type="synonym">Amphioxus lanceolatum</name>
    <dbReference type="NCBI Taxonomy" id="7740"/>
    <lineage>
        <taxon>Eukaryota</taxon>
        <taxon>Metazoa</taxon>
        <taxon>Chordata</taxon>
        <taxon>Cephalochordata</taxon>
        <taxon>Leptocardii</taxon>
        <taxon>Amphioxiformes</taxon>
        <taxon>Branchiostomatidae</taxon>
        <taxon>Branchiostoma</taxon>
    </lineage>
</organism>
<sequence length="112" mass="12406">MPFTVWEGGSGDMETFRLLDCGEVYVNPPEELIVLGYVGFLEEDIVIMVGKQSGRVYKDEDEIVYSVADTSSFTRTLPLHVTSLAERALVPRDGIHGYYDIATKTASANQRG</sequence>